<name>A0A1D7TYC9_9HYPH</name>
<evidence type="ECO:0000259" key="2">
    <source>
        <dbReference type="Pfam" id="PF01408"/>
    </source>
</evidence>
<evidence type="ECO:0000259" key="3">
    <source>
        <dbReference type="Pfam" id="PF22725"/>
    </source>
</evidence>
<accession>A0A1D7TYC9</accession>
<proteinExistence type="predicted"/>
<dbReference type="STRING" id="1526658.BHK69_06180"/>
<dbReference type="PANTHER" id="PTHR43818:SF11">
    <property type="entry name" value="BCDNA.GH03377"/>
    <property type="match status" value="1"/>
</dbReference>
<reference evidence="4 5" key="1">
    <citation type="journal article" date="2015" name="Antonie Van Leeuwenhoek">
        <title>Bosea vaviloviae sp. nov., a new species of slow-growing rhizobia isolated from nodules of the relict species Vavilovia formosa (Stev.) Fed.</title>
        <authorList>
            <person name="Safronova V.I."/>
            <person name="Kuznetsova I.G."/>
            <person name="Sazanova A.L."/>
            <person name="Kimeklis A.K."/>
            <person name="Belimov A.A."/>
            <person name="Andronov E.E."/>
            <person name="Pinaev A.G."/>
            <person name="Chizhevskaya E.P."/>
            <person name="Pukhaev A.R."/>
            <person name="Popov K.P."/>
            <person name="Willems A."/>
            <person name="Tikhonovich I.A."/>
        </authorList>
    </citation>
    <scope>NUCLEOTIDE SEQUENCE [LARGE SCALE GENOMIC DNA]</scope>
    <source>
        <strain evidence="4 5">Vaf18</strain>
    </source>
</reference>
<dbReference type="Pfam" id="PF22725">
    <property type="entry name" value="GFO_IDH_MocA_C3"/>
    <property type="match status" value="1"/>
</dbReference>
<dbReference type="Proteomes" id="UP000094969">
    <property type="component" value="Chromosome"/>
</dbReference>
<dbReference type="Gene3D" id="3.30.360.10">
    <property type="entry name" value="Dihydrodipicolinate Reductase, domain 2"/>
    <property type="match status" value="1"/>
</dbReference>
<evidence type="ECO:0008006" key="6">
    <source>
        <dbReference type="Google" id="ProtNLM"/>
    </source>
</evidence>
<dbReference type="SUPFAM" id="SSF51735">
    <property type="entry name" value="NAD(P)-binding Rossmann-fold domains"/>
    <property type="match status" value="1"/>
</dbReference>
<feature type="domain" description="GFO/IDH/MocA-like oxidoreductase" evidence="3">
    <location>
        <begin position="127"/>
        <end position="246"/>
    </location>
</feature>
<dbReference type="InterPro" id="IPR050463">
    <property type="entry name" value="Gfo/Idh/MocA_oxidrdct_glycsds"/>
</dbReference>
<sequence>MVPLRIAIIGCGMIGRIHADRLAALGHEIVAASDPDLERARTVAAGGAAYQGHRDLLRAGGIHVACICSPTPHHHGAVMDCAAAGVHVFLEKPMAVTLDEGREMAAAMEAAGLALGFGFKMRFETVFATARRLIAEGLIGRPRYATFSFYQPTPPGERIWYADIGVLRDMLVHMIDLAGWVLDADPCAVRARTDREIGRAGEDKAFIDINFGERVEARIQGGYLADYPDVAGREDVVFQIVGERGYVLGKRSDLLLTVTADGSRTHALAPVDAFAAELKAFTEALAARESPPVTGRDGLRAQAVIDAAERSAAADGAEARVPQWQ</sequence>
<dbReference type="InterPro" id="IPR000683">
    <property type="entry name" value="Gfo/Idh/MocA-like_OxRdtase_N"/>
</dbReference>
<keyword evidence="5" id="KW-1185">Reference proteome</keyword>
<dbReference type="GO" id="GO:0016491">
    <property type="term" value="F:oxidoreductase activity"/>
    <property type="evidence" value="ECO:0007669"/>
    <property type="project" value="UniProtKB-KW"/>
</dbReference>
<keyword evidence="1" id="KW-0560">Oxidoreductase</keyword>
<organism evidence="4 5">
    <name type="scientific">Bosea vaviloviae</name>
    <dbReference type="NCBI Taxonomy" id="1526658"/>
    <lineage>
        <taxon>Bacteria</taxon>
        <taxon>Pseudomonadati</taxon>
        <taxon>Pseudomonadota</taxon>
        <taxon>Alphaproteobacteria</taxon>
        <taxon>Hyphomicrobiales</taxon>
        <taxon>Boseaceae</taxon>
        <taxon>Bosea</taxon>
    </lineage>
</organism>
<dbReference type="PANTHER" id="PTHR43818">
    <property type="entry name" value="BCDNA.GH03377"/>
    <property type="match status" value="1"/>
</dbReference>
<dbReference type="InterPro" id="IPR055170">
    <property type="entry name" value="GFO_IDH_MocA-like_dom"/>
</dbReference>
<dbReference type="KEGG" id="bvv:BHK69_06180"/>
<evidence type="ECO:0000313" key="4">
    <source>
        <dbReference type="EMBL" id="AOO80117.1"/>
    </source>
</evidence>
<gene>
    <name evidence="4" type="ORF">BHK69_06180</name>
</gene>
<dbReference type="InterPro" id="IPR036291">
    <property type="entry name" value="NAD(P)-bd_dom_sf"/>
</dbReference>
<dbReference type="EMBL" id="CP017147">
    <property type="protein sequence ID" value="AOO80117.1"/>
    <property type="molecule type" value="Genomic_DNA"/>
</dbReference>
<evidence type="ECO:0000313" key="5">
    <source>
        <dbReference type="Proteomes" id="UP000094969"/>
    </source>
</evidence>
<feature type="domain" description="Gfo/Idh/MocA-like oxidoreductase N-terminal" evidence="2">
    <location>
        <begin position="4"/>
        <end position="118"/>
    </location>
</feature>
<dbReference type="Pfam" id="PF01408">
    <property type="entry name" value="GFO_IDH_MocA"/>
    <property type="match status" value="1"/>
</dbReference>
<dbReference type="Gene3D" id="3.40.50.720">
    <property type="entry name" value="NAD(P)-binding Rossmann-like Domain"/>
    <property type="match status" value="1"/>
</dbReference>
<dbReference type="GO" id="GO:0000166">
    <property type="term" value="F:nucleotide binding"/>
    <property type="evidence" value="ECO:0007669"/>
    <property type="project" value="InterPro"/>
</dbReference>
<dbReference type="AlphaFoldDB" id="A0A1D7TYC9"/>
<evidence type="ECO:0000256" key="1">
    <source>
        <dbReference type="ARBA" id="ARBA00023002"/>
    </source>
</evidence>
<protein>
    <recommendedName>
        <fullName evidence="6">Dehydrogenase</fullName>
    </recommendedName>
</protein>
<dbReference type="SUPFAM" id="SSF55347">
    <property type="entry name" value="Glyceraldehyde-3-phosphate dehydrogenase-like, C-terminal domain"/>
    <property type="match status" value="1"/>
</dbReference>